<sequence>MSQETLSYLSGGYLKPAFHRVAVPPEDQRHLPRLSVIYFTRPDNDTAVMVVDSPVVRRADCRRLKL</sequence>
<evidence type="ECO:0000313" key="1">
    <source>
        <dbReference type="EMBL" id="KAF2807431.1"/>
    </source>
</evidence>
<dbReference type="EMBL" id="MU003705">
    <property type="protein sequence ID" value="KAF2807431.1"/>
    <property type="molecule type" value="Genomic_DNA"/>
</dbReference>
<keyword evidence="2" id="KW-1185">Reference proteome</keyword>
<evidence type="ECO:0000313" key="3">
    <source>
        <dbReference type="RefSeq" id="XP_033574395.1"/>
    </source>
</evidence>
<dbReference type="Gene3D" id="2.60.120.330">
    <property type="entry name" value="B-lactam Antibiotic, Isopenicillin N Synthase, Chain"/>
    <property type="match status" value="1"/>
</dbReference>
<organism evidence="1">
    <name type="scientific">Mytilinidion resinicola</name>
    <dbReference type="NCBI Taxonomy" id="574789"/>
    <lineage>
        <taxon>Eukaryota</taxon>
        <taxon>Fungi</taxon>
        <taxon>Dikarya</taxon>
        <taxon>Ascomycota</taxon>
        <taxon>Pezizomycotina</taxon>
        <taxon>Dothideomycetes</taxon>
        <taxon>Pleosporomycetidae</taxon>
        <taxon>Mytilinidiales</taxon>
        <taxon>Mytilinidiaceae</taxon>
        <taxon>Mytilinidion</taxon>
    </lineage>
</organism>
<reference evidence="3" key="2">
    <citation type="submission" date="2020-04" db="EMBL/GenBank/DDBJ databases">
        <authorList>
            <consortium name="NCBI Genome Project"/>
        </authorList>
    </citation>
    <scope>NUCLEOTIDE SEQUENCE</scope>
    <source>
        <strain evidence="3">CBS 304.34</strain>
    </source>
</reference>
<name>A0A6A6YF65_9PEZI</name>
<dbReference type="GeneID" id="54461408"/>
<dbReference type="OrthoDB" id="406156at2759"/>
<gene>
    <name evidence="1 3" type="ORF">BDZ99DRAFT_465312</name>
</gene>
<dbReference type="Proteomes" id="UP000504636">
    <property type="component" value="Unplaced"/>
</dbReference>
<reference evidence="1 3" key="1">
    <citation type="journal article" date="2020" name="Stud. Mycol.">
        <title>101 Dothideomycetes genomes: a test case for predicting lifestyles and emergence of pathogens.</title>
        <authorList>
            <person name="Haridas S."/>
            <person name="Albert R."/>
            <person name="Binder M."/>
            <person name="Bloem J."/>
            <person name="Labutti K."/>
            <person name="Salamov A."/>
            <person name="Andreopoulos B."/>
            <person name="Baker S."/>
            <person name="Barry K."/>
            <person name="Bills G."/>
            <person name="Bluhm B."/>
            <person name="Cannon C."/>
            <person name="Castanera R."/>
            <person name="Culley D."/>
            <person name="Daum C."/>
            <person name="Ezra D."/>
            <person name="Gonzalez J."/>
            <person name="Henrissat B."/>
            <person name="Kuo A."/>
            <person name="Liang C."/>
            <person name="Lipzen A."/>
            <person name="Lutzoni F."/>
            <person name="Magnuson J."/>
            <person name="Mondo S."/>
            <person name="Nolan M."/>
            <person name="Ohm R."/>
            <person name="Pangilinan J."/>
            <person name="Park H.-J."/>
            <person name="Ramirez L."/>
            <person name="Alfaro M."/>
            <person name="Sun H."/>
            <person name="Tritt A."/>
            <person name="Yoshinaga Y."/>
            <person name="Zwiers L.-H."/>
            <person name="Turgeon B."/>
            <person name="Goodwin S."/>
            <person name="Spatafora J."/>
            <person name="Crous P."/>
            <person name="Grigoriev I."/>
        </authorList>
    </citation>
    <scope>NUCLEOTIDE SEQUENCE</scope>
    <source>
        <strain evidence="1 3">CBS 304.34</strain>
    </source>
</reference>
<reference evidence="3" key="3">
    <citation type="submission" date="2025-04" db="UniProtKB">
        <authorList>
            <consortium name="RefSeq"/>
        </authorList>
    </citation>
    <scope>IDENTIFICATION</scope>
    <source>
        <strain evidence="3">CBS 304.34</strain>
    </source>
</reference>
<dbReference type="InterPro" id="IPR027443">
    <property type="entry name" value="IPNS-like_sf"/>
</dbReference>
<dbReference type="SUPFAM" id="SSF51197">
    <property type="entry name" value="Clavaminate synthase-like"/>
    <property type="match status" value="1"/>
</dbReference>
<proteinExistence type="predicted"/>
<protein>
    <recommendedName>
        <fullName evidence="4">Isopenicillin N synthase-like Fe(2+) 2OG dioxygenase domain-containing protein</fullName>
    </recommendedName>
</protein>
<evidence type="ECO:0000313" key="2">
    <source>
        <dbReference type="Proteomes" id="UP000504636"/>
    </source>
</evidence>
<evidence type="ECO:0008006" key="4">
    <source>
        <dbReference type="Google" id="ProtNLM"/>
    </source>
</evidence>
<dbReference type="RefSeq" id="XP_033574395.1">
    <property type="nucleotide sequence ID" value="XM_033720515.1"/>
</dbReference>
<dbReference type="AlphaFoldDB" id="A0A6A6YF65"/>
<accession>A0A6A6YF65</accession>